<dbReference type="SUPFAM" id="SSF53098">
    <property type="entry name" value="Ribonuclease H-like"/>
    <property type="match status" value="1"/>
</dbReference>
<evidence type="ECO:0000256" key="1">
    <source>
        <dbReference type="ARBA" id="ARBA00010075"/>
    </source>
</evidence>
<evidence type="ECO:0000256" key="3">
    <source>
        <dbReference type="ARBA" id="ARBA00023125"/>
    </source>
</evidence>
<dbReference type="Proteomes" id="UP000005139">
    <property type="component" value="Unassembled WGS sequence"/>
</dbReference>
<evidence type="ECO:0000313" key="7">
    <source>
        <dbReference type="EMBL" id="EAX47782.1"/>
    </source>
</evidence>
<comment type="caution">
    <text evidence="7">The sequence shown here is derived from an EMBL/GenBank/DDBJ whole genome shotgun (WGS) entry which is preliminary data.</text>
</comment>
<keyword evidence="2" id="KW-0815">Transposition</keyword>
<sequence>MTVFEAFPLEKFLQIVASAGCDRYVKKLKTLKLLYLMLVAQFLRLDSLRDIANRLTCDKQLQKLLHLTSISASTLSRRLRNIDHRVWEQVFAEVKRQIWQQANKTGAVRQYQLNVIDSSTITLCLRKYLWADYRKTKSGIKLHQRITIHDGNSYPDSAVLTSARKADKTVMDELVVTSPDALNVFDRGYVDYAKWDDYCRKGIRFVSRLKSNAVIDVLEEKSVETNQVLAEKIVRLGNAYTTQMTHPVRLIETRDNQGNAVIIVTNELTLPAAEISDIYRMRWQIELFFKWIKQHLVVKEFFGTSQNAVYGQIWLALIGYCLLQNLQQELPKSVSLLEVLRAVQMFLYQAFNELIAALSRPPTKTNHGRQSLDAGYDQLIQIIDQLGTDWLDIVDEGMYL</sequence>
<proteinExistence type="inferred from homology"/>
<evidence type="ECO:0000313" key="8">
    <source>
        <dbReference type="Proteomes" id="UP000005139"/>
    </source>
</evidence>
<evidence type="ECO:0000256" key="2">
    <source>
        <dbReference type="ARBA" id="ARBA00022578"/>
    </source>
</evidence>
<dbReference type="Pfam" id="PF14294">
    <property type="entry name" value="DUF4372"/>
    <property type="match status" value="1"/>
</dbReference>
<evidence type="ECO:0000259" key="5">
    <source>
        <dbReference type="Pfam" id="PF01609"/>
    </source>
</evidence>
<dbReference type="InterPro" id="IPR025399">
    <property type="entry name" value="DUF4372"/>
</dbReference>
<dbReference type="RefSeq" id="WP_007289281.1">
    <property type="nucleotide sequence ID" value="NZ_AAWL01000007.1"/>
</dbReference>
<name>A1HQH6_9FIRM</name>
<dbReference type="eggNOG" id="COG3385">
    <property type="taxonomic scope" value="Bacteria"/>
</dbReference>
<dbReference type="GO" id="GO:0003677">
    <property type="term" value="F:DNA binding"/>
    <property type="evidence" value="ECO:0007669"/>
    <property type="project" value="UniProtKB-KW"/>
</dbReference>
<dbReference type="PANTHER" id="PTHR33258">
    <property type="entry name" value="TRANSPOSASE INSL FOR INSERTION SEQUENCE ELEMENT IS186A-RELATED"/>
    <property type="match status" value="1"/>
</dbReference>
<dbReference type="EMBL" id="AAWL01000007">
    <property type="protein sequence ID" value="EAX47782.1"/>
    <property type="molecule type" value="Genomic_DNA"/>
</dbReference>
<comment type="similarity">
    <text evidence="1">Belongs to the transposase 11 family.</text>
</comment>
<dbReference type="Pfam" id="PF01609">
    <property type="entry name" value="DDE_Tnp_1"/>
    <property type="match status" value="1"/>
</dbReference>
<keyword evidence="8" id="KW-1185">Reference proteome</keyword>
<dbReference type="NCBIfam" id="NF033592">
    <property type="entry name" value="transpos_IS4_1"/>
    <property type="match status" value="1"/>
</dbReference>
<evidence type="ECO:0000256" key="4">
    <source>
        <dbReference type="ARBA" id="ARBA00023172"/>
    </source>
</evidence>
<dbReference type="InterPro" id="IPR047952">
    <property type="entry name" value="Transpos_IS4"/>
</dbReference>
<gene>
    <name evidence="7" type="ORF">TcarDRAFT_1188</name>
</gene>
<dbReference type="AlphaFoldDB" id="A1HQH6"/>
<dbReference type="Gene3D" id="3.90.350.10">
    <property type="entry name" value="Transposase Inhibitor Protein From Tn5, Chain A, domain 1"/>
    <property type="match status" value="1"/>
</dbReference>
<evidence type="ECO:0000259" key="6">
    <source>
        <dbReference type="Pfam" id="PF14294"/>
    </source>
</evidence>
<dbReference type="InterPro" id="IPR002559">
    <property type="entry name" value="Transposase_11"/>
</dbReference>
<feature type="domain" description="Transposase IS4-like" evidence="5">
    <location>
        <begin position="111"/>
        <end position="322"/>
    </location>
</feature>
<accession>A1HQH6</accession>
<keyword evidence="4" id="KW-0233">DNA recombination</keyword>
<reference evidence="7 8" key="1">
    <citation type="submission" date="2007-01" db="EMBL/GenBank/DDBJ databases">
        <title>Annotation of the draft genome assembly of Thermosinus carboxydivorans Nor1.</title>
        <authorList>
            <consortium name="US DOE Joint Genome Institute (JGI-ORNL)"/>
            <person name="Larimer F."/>
            <person name="Land M."/>
            <person name="Hauser L."/>
        </authorList>
    </citation>
    <scope>NUCLEOTIDE SEQUENCE [LARGE SCALE GENOMIC DNA]</scope>
    <source>
        <strain evidence="7 8">Nor1</strain>
    </source>
</reference>
<reference evidence="7 8" key="2">
    <citation type="submission" date="2007-01" db="EMBL/GenBank/DDBJ databases">
        <title>Sequencing of the draft genome and assembly of Thermosinus carboxydivorans Nor1.</title>
        <authorList>
            <consortium name="US DOE Joint Genome Institute (JGI-PGF)"/>
            <person name="Copeland A."/>
            <person name="Lucas S."/>
            <person name="Lapidus A."/>
            <person name="Barry K."/>
            <person name="Glavina del Rio T."/>
            <person name="Dalin E."/>
            <person name="Tice H."/>
            <person name="Bruce D."/>
            <person name="Pitluck S."/>
            <person name="Richardson P."/>
        </authorList>
    </citation>
    <scope>NUCLEOTIDE SEQUENCE [LARGE SCALE GENOMIC DNA]</scope>
    <source>
        <strain evidence="7 8">Nor1</strain>
    </source>
</reference>
<protein>
    <submittedName>
        <fullName evidence="7">Transposase, IS4 family protein</fullName>
    </submittedName>
</protein>
<dbReference type="GO" id="GO:0006313">
    <property type="term" value="P:DNA transposition"/>
    <property type="evidence" value="ECO:0007669"/>
    <property type="project" value="InterPro"/>
</dbReference>
<organism evidence="7 8">
    <name type="scientific">Thermosinus carboxydivorans Nor1</name>
    <dbReference type="NCBI Taxonomy" id="401526"/>
    <lineage>
        <taxon>Bacteria</taxon>
        <taxon>Bacillati</taxon>
        <taxon>Bacillota</taxon>
        <taxon>Negativicutes</taxon>
        <taxon>Selenomonadales</taxon>
        <taxon>Sporomusaceae</taxon>
        <taxon>Thermosinus</taxon>
    </lineage>
</organism>
<dbReference type="OrthoDB" id="368860at2"/>
<keyword evidence="3" id="KW-0238">DNA-binding</keyword>
<dbReference type="PANTHER" id="PTHR33258:SF1">
    <property type="entry name" value="TRANSPOSASE INSL FOR INSERTION SEQUENCE ELEMENT IS186A-RELATED"/>
    <property type="match status" value="1"/>
</dbReference>
<dbReference type="GO" id="GO:0004803">
    <property type="term" value="F:transposase activity"/>
    <property type="evidence" value="ECO:0007669"/>
    <property type="project" value="InterPro"/>
</dbReference>
<dbReference type="InterPro" id="IPR012337">
    <property type="entry name" value="RNaseH-like_sf"/>
</dbReference>
<feature type="domain" description="DUF4372" evidence="6">
    <location>
        <begin position="3"/>
        <end position="66"/>
    </location>
</feature>